<dbReference type="Proteomes" id="UP000789702">
    <property type="component" value="Unassembled WGS sequence"/>
</dbReference>
<accession>A0ACA9MIR1</accession>
<organism evidence="1 2">
    <name type="scientific">Dentiscutata heterogama</name>
    <dbReference type="NCBI Taxonomy" id="1316150"/>
    <lineage>
        <taxon>Eukaryota</taxon>
        <taxon>Fungi</taxon>
        <taxon>Fungi incertae sedis</taxon>
        <taxon>Mucoromycota</taxon>
        <taxon>Glomeromycotina</taxon>
        <taxon>Glomeromycetes</taxon>
        <taxon>Diversisporales</taxon>
        <taxon>Gigasporaceae</taxon>
        <taxon>Dentiscutata</taxon>
    </lineage>
</organism>
<keyword evidence="2" id="KW-1185">Reference proteome</keyword>
<evidence type="ECO:0000313" key="2">
    <source>
        <dbReference type="Proteomes" id="UP000789702"/>
    </source>
</evidence>
<proteinExistence type="predicted"/>
<dbReference type="EMBL" id="CAJVPU010008161">
    <property type="protein sequence ID" value="CAG8580763.1"/>
    <property type="molecule type" value="Genomic_DNA"/>
</dbReference>
<evidence type="ECO:0000313" key="1">
    <source>
        <dbReference type="EMBL" id="CAG8580763.1"/>
    </source>
</evidence>
<protein>
    <submittedName>
        <fullName evidence="1">6234_t:CDS:1</fullName>
    </submittedName>
</protein>
<name>A0ACA9MIR1_9GLOM</name>
<reference evidence="1" key="1">
    <citation type="submission" date="2021-06" db="EMBL/GenBank/DDBJ databases">
        <authorList>
            <person name="Kallberg Y."/>
            <person name="Tangrot J."/>
            <person name="Rosling A."/>
        </authorList>
    </citation>
    <scope>NUCLEOTIDE SEQUENCE</scope>
    <source>
        <strain evidence="1">IL203A</strain>
    </source>
</reference>
<comment type="caution">
    <text evidence="1">The sequence shown here is derived from an EMBL/GenBank/DDBJ whole genome shotgun (WGS) entry which is preliminary data.</text>
</comment>
<gene>
    <name evidence="1" type="ORF">DHETER_LOCUS6457</name>
</gene>
<sequence>MEGRRRESKEQDESSEEDDKDEGYENLNPNNLEEGEAWWNLNSDDDYLPENHHDWNQEEEYHYEAGSLNNE</sequence>